<protein>
    <submittedName>
        <fullName evidence="2">Sigma-70 family RNA polymerase sigma factor</fullName>
    </submittedName>
</protein>
<organism evidence="2 3">
    <name type="scientific">Qingrenia yutianensis</name>
    <dbReference type="NCBI Taxonomy" id="2763676"/>
    <lineage>
        <taxon>Bacteria</taxon>
        <taxon>Bacillati</taxon>
        <taxon>Bacillota</taxon>
        <taxon>Clostridia</taxon>
        <taxon>Eubacteriales</taxon>
        <taxon>Oscillospiraceae</taxon>
        <taxon>Qingrenia</taxon>
    </lineage>
</organism>
<dbReference type="AlphaFoldDB" id="A0A926FE98"/>
<comment type="caution">
    <text evidence="2">The sequence shown here is derived from an EMBL/GenBank/DDBJ whole genome shotgun (WGS) entry which is preliminary data.</text>
</comment>
<dbReference type="Pfam" id="PF08281">
    <property type="entry name" value="Sigma70_r4_2"/>
    <property type="match status" value="1"/>
</dbReference>
<dbReference type="InterPro" id="IPR036388">
    <property type="entry name" value="WH-like_DNA-bd_sf"/>
</dbReference>
<feature type="domain" description="RNA polymerase sigma factor 70 region 4 type 2" evidence="1">
    <location>
        <begin position="81"/>
        <end position="132"/>
    </location>
</feature>
<dbReference type="RefSeq" id="WP_262432245.1">
    <property type="nucleotide sequence ID" value="NZ_JACRTE010000009.1"/>
</dbReference>
<reference evidence="2" key="1">
    <citation type="submission" date="2020-08" db="EMBL/GenBank/DDBJ databases">
        <title>Genome public.</title>
        <authorList>
            <person name="Liu C."/>
            <person name="Sun Q."/>
        </authorList>
    </citation>
    <scope>NUCLEOTIDE SEQUENCE</scope>
    <source>
        <strain evidence="2">NSJ-50</strain>
    </source>
</reference>
<dbReference type="SUPFAM" id="SSF88659">
    <property type="entry name" value="Sigma3 and sigma4 domains of RNA polymerase sigma factors"/>
    <property type="match status" value="1"/>
</dbReference>
<dbReference type="CDD" id="cd06171">
    <property type="entry name" value="Sigma70_r4"/>
    <property type="match status" value="1"/>
</dbReference>
<dbReference type="Gene3D" id="1.10.10.10">
    <property type="entry name" value="Winged helix-like DNA-binding domain superfamily/Winged helix DNA-binding domain"/>
    <property type="match status" value="1"/>
</dbReference>
<sequence length="139" mass="16588">MKKIKLKNEYYWYNDSKYIELPDNIAEVFTEFERAEHRYLEKLRYHKAFYSLDNGNGIENDILVVPQLPDELYEKKLNQAELYAAINQLPYTQAKRIYAHYFQNMTYVEIAKTEGVDASAVRHSVKRGLKQIEKILKNF</sequence>
<dbReference type="InterPro" id="IPR013324">
    <property type="entry name" value="RNA_pol_sigma_r3/r4-like"/>
</dbReference>
<evidence type="ECO:0000313" key="2">
    <source>
        <dbReference type="EMBL" id="MBC8596869.1"/>
    </source>
</evidence>
<dbReference type="EMBL" id="JACRTE010000009">
    <property type="protein sequence ID" value="MBC8596869.1"/>
    <property type="molecule type" value="Genomic_DNA"/>
</dbReference>
<name>A0A926FE98_9FIRM</name>
<dbReference type="GO" id="GO:0016987">
    <property type="term" value="F:sigma factor activity"/>
    <property type="evidence" value="ECO:0007669"/>
    <property type="project" value="InterPro"/>
</dbReference>
<accession>A0A926FE98</accession>
<evidence type="ECO:0000313" key="3">
    <source>
        <dbReference type="Proteomes" id="UP000647416"/>
    </source>
</evidence>
<dbReference type="GO" id="GO:0006352">
    <property type="term" value="P:DNA-templated transcription initiation"/>
    <property type="evidence" value="ECO:0007669"/>
    <property type="project" value="InterPro"/>
</dbReference>
<dbReference type="InterPro" id="IPR013249">
    <property type="entry name" value="RNA_pol_sigma70_r4_t2"/>
</dbReference>
<dbReference type="Proteomes" id="UP000647416">
    <property type="component" value="Unassembled WGS sequence"/>
</dbReference>
<dbReference type="GO" id="GO:0003677">
    <property type="term" value="F:DNA binding"/>
    <property type="evidence" value="ECO:0007669"/>
    <property type="project" value="InterPro"/>
</dbReference>
<evidence type="ECO:0000259" key="1">
    <source>
        <dbReference type="Pfam" id="PF08281"/>
    </source>
</evidence>
<proteinExistence type="predicted"/>
<keyword evidence="3" id="KW-1185">Reference proteome</keyword>
<gene>
    <name evidence="2" type="ORF">H8706_08310</name>
</gene>